<dbReference type="EMBL" id="BLXT01005154">
    <property type="protein sequence ID" value="GFO20208.1"/>
    <property type="molecule type" value="Genomic_DNA"/>
</dbReference>
<reference evidence="1 2" key="1">
    <citation type="journal article" date="2021" name="Elife">
        <title>Chloroplast acquisition without the gene transfer in kleptoplastic sea slugs, Plakobranchus ocellatus.</title>
        <authorList>
            <person name="Maeda T."/>
            <person name="Takahashi S."/>
            <person name="Yoshida T."/>
            <person name="Shimamura S."/>
            <person name="Takaki Y."/>
            <person name="Nagai Y."/>
            <person name="Toyoda A."/>
            <person name="Suzuki Y."/>
            <person name="Arimoto A."/>
            <person name="Ishii H."/>
            <person name="Satoh N."/>
            <person name="Nishiyama T."/>
            <person name="Hasebe M."/>
            <person name="Maruyama T."/>
            <person name="Minagawa J."/>
            <person name="Obokata J."/>
            <person name="Shigenobu S."/>
        </authorList>
    </citation>
    <scope>NUCLEOTIDE SEQUENCE [LARGE SCALE GENOMIC DNA]</scope>
</reference>
<organism evidence="1 2">
    <name type="scientific">Plakobranchus ocellatus</name>
    <dbReference type="NCBI Taxonomy" id="259542"/>
    <lineage>
        <taxon>Eukaryota</taxon>
        <taxon>Metazoa</taxon>
        <taxon>Spiralia</taxon>
        <taxon>Lophotrochozoa</taxon>
        <taxon>Mollusca</taxon>
        <taxon>Gastropoda</taxon>
        <taxon>Heterobranchia</taxon>
        <taxon>Euthyneura</taxon>
        <taxon>Panpulmonata</taxon>
        <taxon>Sacoglossa</taxon>
        <taxon>Placobranchoidea</taxon>
        <taxon>Plakobranchidae</taxon>
        <taxon>Plakobranchus</taxon>
    </lineage>
</organism>
<dbReference type="AlphaFoldDB" id="A0AAV4BM22"/>
<evidence type="ECO:0000313" key="2">
    <source>
        <dbReference type="Proteomes" id="UP000735302"/>
    </source>
</evidence>
<accession>A0AAV4BM22</accession>
<keyword evidence="2" id="KW-1185">Reference proteome</keyword>
<gene>
    <name evidence="1" type="ORF">PoB_004671300</name>
</gene>
<evidence type="ECO:0000313" key="1">
    <source>
        <dbReference type="EMBL" id="GFO20208.1"/>
    </source>
</evidence>
<name>A0AAV4BM22_9GAST</name>
<sequence length="96" mass="11200">MVCTEATNCKFFVKERGKRSSCRTDPPHGWSATTVCRLCKEREKTVLHVLSEYRELANVHLSGWANMFLNDIFWRQDRVAISMTANMIQGFFRRAL</sequence>
<dbReference type="Proteomes" id="UP000735302">
    <property type="component" value="Unassembled WGS sequence"/>
</dbReference>
<proteinExistence type="predicted"/>
<protein>
    <submittedName>
        <fullName evidence="1">Uncharacterized protein</fullName>
    </submittedName>
</protein>
<comment type="caution">
    <text evidence="1">The sequence shown here is derived from an EMBL/GenBank/DDBJ whole genome shotgun (WGS) entry which is preliminary data.</text>
</comment>